<comment type="catalytic activity">
    <reaction evidence="39">
        <text>a 2,3-saturated acyl-[ACP] + NADP(+) = a (2E)-enoyl-[ACP] + NADPH + H(+)</text>
        <dbReference type="Rhea" id="RHEA:22564"/>
        <dbReference type="Rhea" id="RHEA-COMP:9925"/>
        <dbReference type="Rhea" id="RHEA-COMP:9926"/>
        <dbReference type="ChEBI" id="CHEBI:15378"/>
        <dbReference type="ChEBI" id="CHEBI:57783"/>
        <dbReference type="ChEBI" id="CHEBI:58349"/>
        <dbReference type="ChEBI" id="CHEBI:78784"/>
        <dbReference type="ChEBI" id="CHEBI:78785"/>
        <dbReference type="EC" id="1.3.1.39"/>
    </reaction>
    <physiologicalReaction direction="right-to-left" evidence="39">
        <dbReference type="Rhea" id="RHEA:22566"/>
    </physiologicalReaction>
</comment>
<evidence type="ECO:0000256" key="53">
    <source>
        <dbReference type="SAM" id="MobiDB-lite"/>
    </source>
</evidence>
<comment type="catalytic activity">
    <reaction evidence="22">
        <text>3-oxooctadecanoyl-[ACP] + NADPH + H(+) = (3R)-hydroxyoctadecanoyl-[ACP] + NADP(+)</text>
        <dbReference type="Rhea" id="RHEA:41920"/>
        <dbReference type="Rhea" id="RHEA-COMP:9653"/>
        <dbReference type="Rhea" id="RHEA-COMP:9654"/>
        <dbReference type="ChEBI" id="CHEBI:15378"/>
        <dbReference type="ChEBI" id="CHEBI:57783"/>
        <dbReference type="ChEBI" id="CHEBI:58349"/>
        <dbReference type="ChEBI" id="CHEBI:78487"/>
        <dbReference type="ChEBI" id="CHEBI:78488"/>
    </reaction>
    <physiologicalReaction direction="left-to-right" evidence="22">
        <dbReference type="Rhea" id="RHEA:41921"/>
    </physiologicalReaction>
</comment>
<dbReference type="InterPro" id="IPR020806">
    <property type="entry name" value="PKS_PP-bd"/>
</dbReference>
<keyword evidence="9" id="KW-0456">Lyase</keyword>
<dbReference type="InterPro" id="IPR036736">
    <property type="entry name" value="ACP-like_sf"/>
</dbReference>
<evidence type="ECO:0000256" key="31">
    <source>
        <dbReference type="ARBA" id="ARBA00047953"/>
    </source>
</evidence>
<feature type="domain" description="Ketosynthase family 3 (KS3)" evidence="55">
    <location>
        <begin position="2132"/>
        <end position="2555"/>
    </location>
</feature>
<gene>
    <name evidence="57" type="ORF">GCM10009576_059180</name>
</gene>
<evidence type="ECO:0000259" key="55">
    <source>
        <dbReference type="PROSITE" id="PS52004"/>
    </source>
</evidence>
<evidence type="ECO:0000256" key="47">
    <source>
        <dbReference type="ARBA" id="ARBA00049414"/>
    </source>
</evidence>
<comment type="catalytic activity">
    <reaction evidence="51">
        <text>octanoyl-[ACP] + malonyl-[ACP] + H(+) = 3-oxodecanoyl-[ACP] + holo-[ACP] + CO2</text>
        <dbReference type="Rhea" id="RHEA:41852"/>
        <dbReference type="Rhea" id="RHEA-COMP:9623"/>
        <dbReference type="Rhea" id="RHEA-COMP:9636"/>
        <dbReference type="Rhea" id="RHEA-COMP:9637"/>
        <dbReference type="Rhea" id="RHEA-COMP:9685"/>
        <dbReference type="ChEBI" id="CHEBI:15378"/>
        <dbReference type="ChEBI" id="CHEBI:16526"/>
        <dbReference type="ChEBI" id="CHEBI:64479"/>
        <dbReference type="ChEBI" id="CHEBI:78449"/>
        <dbReference type="ChEBI" id="CHEBI:78463"/>
        <dbReference type="ChEBI" id="CHEBI:78464"/>
    </reaction>
    <physiologicalReaction direction="left-to-right" evidence="51">
        <dbReference type="Rhea" id="RHEA:41853"/>
    </physiologicalReaction>
</comment>
<feature type="active site" description="Proton donor; for dehydratase activity" evidence="52">
    <location>
        <position position="3251"/>
    </location>
</feature>
<evidence type="ECO:0000256" key="44">
    <source>
        <dbReference type="ARBA" id="ARBA00049109"/>
    </source>
</evidence>
<dbReference type="SUPFAM" id="SSF50129">
    <property type="entry name" value="GroES-like"/>
    <property type="match status" value="1"/>
</dbReference>
<evidence type="ECO:0000256" key="22">
    <source>
        <dbReference type="ARBA" id="ARBA00047300"/>
    </source>
</evidence>
<dbReference type="Gene3D" id="3.40.50.1820">
    <property type="entry name" value="alpha/beta hydrolase"/>
    <property type="match status" value="1"/>
</dbReference>
<feature type="domain" description="PKS/mFAS DH" evidence="56">
    <location>
        <begin position="924"/>
        <end position="1214"/>
    </location>
</feature>
<comment type="catalytic activity">
    <reaction evidence="47">
        <text>3-oxohexadecanoyl-[ACP] + NADPH + H(+) = (3R)-hydroxyhexadecanoyl-[ACP] + NADP(+)</text>
        <dbReference type="Rhea" id="RHEA:41904"/>
        <dbReference type="Rhea" id="RHEA-COMP:9649"/>
        <dbReference type="Rhea" id="RHEA-COMP:9650"/>
        <dbReference type="ChEBI" id="CHEBI:15378"/>
        <dbReference type="ChEBI" id="CHEBI:57783"/>
        <dbReference type="ChEBI" id="CHEBI:58349"/>
        <dbReference type="ChEBI" id="CHEBI:78478"/>
        <dbReference type="ChEBI" id="CHEBI:78480"/>
    </reaction>
    <physiologicalReaction direction="left-to-right" evidence="47">
        <dbReference type="Rhea" id="RHEA:41905"/>
    </physiologicalReaction>
</comment>
<evidence type="ECO:0000256" key="2">
    <source>
        <dbReference type="ARBA" id="ARBA00005189"/>
    </source>
</evidence>
<proteinExistence type="predicted"/>
<comment type="catalytic activity">
    <reaction evidence="34">
        <text>(2E)-dodecenoyl-[ACP] + NADPH + H(+) = dodecanoyl-[ACP] + NADP(+)</text>
        <dbReference type="Rhea" id="RHEA:41880"/>
        <dbReference type="Rhea" id="RHEA-COMP:9643"/>
        <dbReference type="Rhea" id="RHEA-COMP:9644"/>
        <dbReference type="ChEBI" id="CHEBI:15378"/>
        <dbReference type="ChEBI" id="CHEBI:57783"/>
        <dbReference type="ChEBI" id="CHEBI:58349"/>
        <dbReference type="ChEBI" id="CHEBI:65264"/>
        <dbReference type="ChEBI" id="CHEBI:78472"/>
    </reaction>
    <physiologicalReaction direction="left-to-right" evidence="34">
        <dbReference type="Rhea" id="RHEA:41881"/>
    </physiologicalReaction>
</comment>
<dbReference type="Pfam" id="PF22953">
    <property type="entry name" value="SpnB_Rossmann"/>
    <property type="match status" value="1"/>
</dbReference>
<comment type="catalytic activity">
    <reaction evidence="24">
        <text>a (3R)-hydroxyacyl-[ACP] + NADP(+) = a 3-oxoacyl-[ACP] + NADPH + H(+)</text>
        <dbReference type="Rhea" id="RHEA:17397"/>
        <dbReference type="Rhea" id="RHEA-COMP:9916"/>
        <dbReference type="Rhea" id="RHEA-COMP:9945"/>
        <dbReference type="ChEBI" id="CHEBI:15378"/>
        <dbReference type="ChEBI" id="CHEBI:57783"/>
        <dbReference type="ChEBI" id="CHEBI:58349"/>
        <dbReference type="ChEBI" id="CHEBI:78776"/>
        <dbReference type="ChEBI" id="CHEBI:78827"/>
        <dbReference type="EC" id="1.1.1.100"/>
    </reaction>
    <physiologicalReaction direction="right-to-left" evidence="24">
        <dbReference type="Rhea" id="RHEA:17399"/>
    </physiologicalReaction>
</comment>
<evidence type="ECO:0000256" key="30">
    <source>
        <dbReference type="ARBA" id="ARBA00047897"/>
    </source>
</evidence>
<evidence type="ECO:0000256" key="9">
    <source>
        <dbReference type="ARBA" id="ARBA00023239"/>
    </source>
</evidence>
<comment type="pathway">
    <text evidence="2">Lipid metabolism.</text>
</comment>
<evidence type="ECO:0000256" key="4">
    <source>
        <dbReference type="ARBA" id="ARBA00022553"/>
    </source>
</evidence>
<evidence type="ECO:0000256" key="50">
    <source>
        <dbReference type="ARBA" id="ARBA00049521"/>
    </source>
</evidence>
<dbReference type="PROSITE" id="PS50075">
    <property type="entry name" value="CARRIER"/>
    <property type="match status" value="2"/>
</dbReference>
<dbReference type="InterPro" id="IPR001227">
    <property type="entry name" value="Ac_transferase_dom_sf"/>
</dbReference>
<dbReference type="SMART" id="SM00829">
    <property type="entry name" value="PKS_ER"/>
    <property type="match status" value="1"/>
</dbReference>
<dbReference type="InterPro" id="IPR049551">
    <property type="entry name" value="PKS_DH_C"/>
</dbReference>
<comment type="catalytic activity">
    <reaction evidence="31">
        <text>3-oxobutanoyl-[ACP] + NADPH + H(+) = (3R)-hydroxybutanoyl-[ACP] + NADP(+)</text>
        <dbReference type="Rhea" id="RHEA:41804"/>
        <dbReference type="Rhea" id="RHEA-COMP:9625"/>
        <dbReference type="Rhea" id="RHEA-COMP:9626"/>
        <dbReference type="ChEBI" id="CHEBI:15378"/>
        <dbReference type="ChEBI" id="CHEBI:57783"/>
        <dbReference type="ChEBI" id="CHEBI:58349"/>
        <dbReference type="ChEBI" id="CHEBI:78450"/>
        <dbReference type="ChEBI" id="CHEBI:78451"/>
    </reaction>
    <physiologicalReaction direction="left-to-right" evidence="31">
        <dbReference type="Rhea" id="RHEA:41805"/>
    </physiologicalReaction>
</comment>
<evidence type="ECO:0000313" key="58">
    <source>
        <dbReference type="Proteomes" id="UP001500033"/>
    </source>
</evidence>
<keyword evidence="8" id="KW-0045">Antibiotic biosynthesis</keyword>
<dbReference type="InterPro" id="IPR013968">
    <property type="entry name" value="PKS_KR"/>
</dbReference>
<dbReference type="SMART" id="SM00825">
    <property type="entry name" value="PKS_KS"/>
    <property type="match status" value="2"/>
</dbReference>
<dbReference type="InterPro" id="IPR020843">
    <property type="entry name" value="ER"/>
</dbReference>
<dbReference type="Pfam" id="PF00975">
    <property type="entry name" value="Thioesterase"/>
    <property type="match status" value="1"/>
</dbReference>
<evidence type="ECO:0000256" key="13">
    <source>
        <dbReference type="ARBA" id="ARBA00023351"/>
    </source>
</evidence>
<feature type="domain" description="Ketosynthase family 3 (KS3)" evidence="55">
    <location>
        <begin position="33"/>
        <end position="459"/>
    </location>
</feature>
<comment type="catalytic activity">
    <reaction evidence="15">
        <text>(3R)-hydroxydecanoyl-[ACP] = (2E)-decenoyl-[ACP] + H2O</text>
        <dbReference type="Rhea" id="RHEA:41860"/>
        <dbReference type="Rhea" id="RHEA-COMP:9638"/>
        <dbReference type="Rhea" id="RHEA-COMP:9639"/>
        <dbReference type="ChEBI" id="CHEBI:15377"/>
        <dbReference type="ChEBI" id="CHEBI:78466"/>
        <dbReference type="ChEBI" id="CHEBI:78467"/>
    </reaction>
    <physiologicalReaction direction="left-to-right" evidence="15">
        <dbReference type="Rhea" id="RHEA:41861"/>
    </physiologicalReaction>
</comment>
<comment type="caution">
    <text evidence="57">The sequence shown here is derived from an EMBL/GenBank/DDBJ whole genome shotgun (WGS) entry which is preliminary data.</text>
</comment>
<dbReference type="SMART" id="SM00823">
    <property type="entry name" value="PKS_PP"/>
    <property type="match status" value="2"/>
</dbReference>
<dbReference type="InterPro" id="IPR001031">
    <property type="entry name" value="Thioesterase"/>
</dbReference>
<comment type="catalytic activity">
    <reaction evidence="18">
        <text>(3R)-hydroxyoctadecanoyl-[ACP] = (2E)-octadecenoyl-[ACP] + H2O</text>
        <dbReference type="Rhea" id="RHEA:41924"/>
        <dbReference type="Rhea" id="RHEA-COMP:9654"/>
        <dbReference type="Rhea" id="RHEA-COMP:9655"/>
        <dbReference type="ChEBI" id="CHEBI:15377"/>
        <dbReference type="ChEBI" id="CHEBI:78488"/>
        <dbReference type="ChEBI" id="CHEBI:78489"/>
    </reaction>
    <physiologicalReaction direction="left-to-right" evidence="18">
        <dbReference type="Rhea" id="RHEA:41925"/>
    </physiologicalReaction>
</comment>
<dbReference type="InterPro" id="IPR014031">
    <property type="entry name" value="Ketoacyl_synth_C"/>
</dbReference>
<evidence type="ECO:0000256" key="40">
    <source>
        <dbReference type="ARBA" id="ARBA00048691"/>
    </source>
</evidence>
<keyword evidence="10" id="KW-0511">Multifunctional enzyme</keyword>
<comment type="catalytic activity">
    <reaction evidence="19">
        <text>(3R)-hydroxyhexadecanoyl-[ACP] = (2E)-hexadecenoyl-[ACP] + H2O</text>
        <dbReference type="Rhea" id="RHEA:41908"/>
        <dbReference type="Rhea" id="RHEA-COMP:9650"/>
        <dbReference type="Rhea" id="RHEA-COMP:9651"/>
        <dbReference type="ChEBI" id="CHEBI:15377"/>
        <dbReference type="ChEBI" id="CHEBI:78480"/>
        <dbReference type="ChEBI" id="CHEBI:78481"/>
    </reaction>
    <physiologicalReaction direction="left-to-right" evidence="19">
        <dbReference type="Rhea" id="RHEA:41909"/>
    </physiologicalReaction>
</comment>
<comment type="catalytic activity">
    <reaction evidence="48">
        <text>3-oxooctanoyl-[ACP] + NADPH + H(+) = (3R)-hydroxyoctanoyl-[ACP] + NADP(+)</text>
        <dbReference type="Rhea" id="RHEA:41840"/>
        <dbReference type="Rhea" id="RHEA-COMP:9633"/>
        <dbReference type="Rhea" id="RHEA-COMP:9634"/>
        <dbReference type="ChEBI" id="CHEBI:15378"/>
        <dbReference type="ChEBI" id="CHEBI:57783"/>
        <dbReference type="ChEBI" id="CHEBI:58349"/>
        <dbReference type="ChEBI" id="CHEBI:78460"/>
        <dbReference type="ChEBI" id="CHEBI:78461"/>
    </reaction>
    <physiologicalReaction direction="left-to-right" evidence="48">
        <dbReference type="Rhea" id="RHEA:41841"/>
    </physiologicalReaction>
</comment>
<evidence type="ECO:0000256" key="49">
    <source>
        <dbReference type="ARBA" id="ARBA00049449"/>
    </source>
</evidence>
<dbReference type="InterPro" id="IPR032821">
    <property type="entry name" value="PKS_assoc"/>
</dbReference>
<feature type="domain" description="PKS/mFAS DH" evidence="56">
    <location>
        <begin position="3037"/>
        <end position="3337"/>
    </location>
</feature>
<dbReference type="InterPro" id="IPR042104">
    <property type="entry name" value="PKS_dehydratase_sf"/>
</dbReference>
<dbReference type="Pfam" id="PF14765">
    <property type="entry name" value="PS-DH"/>
    <property type="match status" value="2"/>
</dbReference>
<organism evidence="57 58">
    <name type="scientific">Streptomyces rhizosphaericus</name>
    <dbReference type="NCBI Taxonomy" id="114699"/>
    <lineage>
        <taxon>Bacteria</taxon>
        <taxon>Bacillati</taxon>
        <taxon>Actinomycetota</taxon>
        <taxon>Actinomycetes</taxon>
        <taxon>Kitasatosporales</taxon>
        <taxon>Streptomycetaceae</taxon>
        <taxon>Streptomyces</taxon>
        <taxon>Streptomyces violaceusniger group</taxon>
    </lineage>
</organism>
<evidence type="ECO:0000259" key="56">
    <source>
        <dbReference type="PROSITE" id="PS52019"/>
    </source>
</evidence>
<evidence type="ECO:0000256" key="26">
    <source>
        <dbReference type="ARBA" id="ARBA00047451"/>
    </source>
</evidence>
<dbReference type="SUPFAM" id="SSF52151">
    <property type="entry name" value="FabD/lysophospholipase-like"/>
    <property type="match status" value="2"/>
</dbReference>
<comment type="catalytic activity">
    <reaction evidence="41">
        <text>hexadecanoyl-[ACP] + H2O = hexadecanoate + holo-[ACP] + H(+)</text>
        <dbReference type="Rhea" id="RHEA:41932"/>
        <dbReference type="Rhea" id="RHEA-COMP:9652"/>
        <dbReference type="Rhea" id="RHEA-COMP:9685"/>
        <dbReference type="ChEBI" id="CHEBI:7896"/>
        <dbReference type="ChEBI" id="CHEBI:15377"/>
        <dbReference type="ChEBI" id="CHEBI:15378"/>
        <dbReference type="ChEBI" id="CHEBI:64479"/>
        <dbReference type="ChEBI" id="CHEBI:78483"/>
        <dbReference type="EC" id="3.1.2.14"/>
    </reaction>
    <physiologicalReaction direction="left-to-right" evidence="41">
        <dbReference type="Rhea" id="RHEA:41933"/>
    </physiologicalReaction>
</comment>
<evidence type="ECO:0000256" key="16">
    <source>
        <dbReference type="ARBA" id="ARBA00023394"/>
    </source>
</evidence>
<comment type="catalytic activity">
    <reaction evidence="28">
        <text>dodecanoyl-[ACP] + malonyl-[ACP] + H(+) = 3-oxotetradecanoyl-[ACP] + holo-[ACP] + CO2</text>
        <dbReference type="Rhea" id="RHEA:41884"/>
        <dbReference type="Rhea" id="RHEA-COMP:9623"/>
        <dbReference type="Rhea" id="RHEA-COMP:9644"/>
        <dbReference type="Rhea" id="RHEA-COMP:9645"/>
        <dbReference type="Rhea" id="RHEA-COMP:9685"/>
        <dbReference type="ChEBI" id="CHEBI:15378"/>
        <dbReference type="ChEBI" id="CHEBI:16526"/>
        <dbReference type="ChEBI" id="CHEBI:64479"/>
        <dbReference type="ChEBI" id="CHEBI:65264"/>
        <dbReference type="ChEBI" id="CHEBI:78449"/>
        <dbReference type="ChEBI" id="CHEBI:78473"/>
    </reaction>
    <physiologicalReaction direction="left-to-right" evidence="28">
        <dbReference type="Rhea" id="RHEA:41885"/>
    </physiologicalReaction>
</comment>
<keyword evidence="11" id="KW-0012">Acyltransferase</keyword>
<evidence type="ECO:0000256" key="24">
    <source>
        <dbReference type="ARBA" id="ARBA00047400"/>
    </source>
</evidence>
<evidence type="ECO:0000256" key="17">
    <source>
        <dbReference type="ARBA" id="ARBA00023398"/>
    </source>
</evidence>
<evidence type="ECO:0000256" key="12">
    <source>
        <dbReference type="ARBA" id="ARBA00023332"/>
    </source>
</evidence>
<comment type="catalytic activity">
    <reaction evidence="16">
        <text>a (3R)-hydroxyacyl-[ACP] = a (2E)-enoyl-[ACP] + H2O</text>
        <dbReference type="Rhea" id="RHEA:13097"/>
        <dbReference type="Rhea" id="RHEA-COMP:9925"/>
        <dbReference type="Rhea" id="RHEA-COMP:9945"/>
        <dbReference type="ChEBI" id="CHEBI:15377"/>
        <dbReference type="ChEBI" id="CHEBI:78784"/>
        <dbReference type="ChEBI" id="CHEBI:78827"/>
        <dbReference type="EC" id="4.2.1.59"/>
    </reaction>
    <physiologicalReaction direction="left-to-right" evidence="16">
        <dbReference type="Rhea" id="RHEA:13098"/>
    </physiologicalReaction>
</comment>
<feature type="compositionally biased region" description="Basic and acidic residues" evidence="53">
    <location>
        <begin position="3341"/>
        <end position="3354"/>
    </location>
</feature>
<evidence type="ECO:0000256" key="6">
    <source>
        <dbReference type="ARBA" id="ARBA00022799"/>
    </source>
</evidence>
<comment type="pathway">
    <text evidence="1">Antibiotic biosynthesis.</text>
</comment>
<dbReference type="InterPro" id="IPR020802">
    <property type="entry name" value="TesA-like"/>
</dbReference>
<dbReference type="InterPro" id="IPR050091">
    <property type="entry name" value="PKS_NRPS_Biosynth_Enz"/>
</dbReference>
<dbReference type="Gene3D" id="3.40.50.11460">
    <property type="match status" value="1"/>
</dbReference>
<comment type="catalytic activity">
    <reaction evidence="14">
        <text>(3R)-hydroxyhexanoyl-[ACP] = (2E)-hexenoyl-[ACP] + H2O</text>
        <dbReference type="Rhea" id="RHEA:41828"/>
        <dbReference type="Rhea" id="RHEA-COMP:9630"/>
        <dbReference type="Rhea" id="RHEA-COMP:9631"/>
        <dbReference type="ChEBI" id="CHEBI:15377"/>
        <dbReference type="ChEBI" id="CHEBI:78457"/>
        <dbReference type="ChEBI" id="CHEBI:78458"/>
    </reaction>
    <physiologicalReaction direction="left-to-right" evidence="14">
        <dbReference type="Rhea" id="RHEA:41829"/>
    </physiologicalReaction>
</comment>
<dbReference type="SUPFAM" id="SSF55048">
    <property type="entry name" value="Probable ACP-binding domain of malonyl-CoA ACP transacylase"/>
    <property type="match status" value="2"/>
</dbReference>
<evidence type="ECO:0000256" key="10">
    <source>
        <dbReference type="ARBA" id="ARBA00023268"/>
    </source>
</evidence>
<dbReference type="PROSITE" id="PS00606">
    <property type="entry name" value="KS3_1"/>
    <property type="match status" value="2"/>
</dbReference>
<accession>A0ABN1SFY9</accession>
<feature type="region of interest" description="C-terminal hotdog fold" evidence="52">
    <location>
        <begin position="3189"/>
        <end position="3337"/>
    </location>
</feature>
<comment type="catalytic activity">
    <reaction evidence="45">
        <text>(2E)-tetradecenoyl-[ACP] + NADPH + H(+) = tetradecanoyl-[ACP] + NADP(+)</text>
        <dbReference type="Rhea" id="RHEA:41896"/>
        <dbReference type="Rhea" id="RHEA-COMP:9647"/>
        <dbReference type="Rhea" id="RHEA-COMP:9648"/>
        <dbReference type="ChEBI" id="CHEBI:15378"/>
        <dbReference type="ChEBI" id="CHEBI:57783"/>
        <dbReference type="ChEBI" id="CHEBI:58349"/>
        <dbReference type="ChEBI" id="CHEBI:78475"/>
        <dbReference type="ChEBI" id="CHEBI:78477"/>
    </reaction>
    <physiologicalReaction direction="left-to-right" evidence="45">
        <dbReference type="Rhea" id="RHEA:41897"/>
    </physiologicalReaction>
</comment>
<dbReference type="Pfam" id="PF08659">
    <property type="entry name" value="KR"/>
    <property type="match status" value="1"/>
</dbReference>
<dbReference type="InterPro" id="IPR014043">
    <property type="entry name" value="Acyl_transferase_dom"/>
</dbReference>
<keyword evidence="7" id="KW-0663">Pyridoxal phosphate</keyword>
<evidence type="ECO:0000256" key="41">
    <source>
        <dbReference type="ARBA" id="ARBA00048704"/>
    </source>
</evidence>
<evidence type="ECO:0000256" key="39">
    <source>
        <dbReference type="ARBA" id="ARBA00048650"/>
    </source>
</evidence>
<feature type="region of interest" description="C-terminal hotdog fold" evidence="52">
    <location>
        <begin position="1076"/>
        <end position="1214"/>
    </location>
</feature>
<evidence type="ECO:0000256" key="21">
    <source>
        <dbReference type="ARBA" id="ARBA00023442"/>
    </source>
</evidence>
<feature type="active site" description="Proton acceptor; for dehydratase activity" evidence="52">
    <location>
        <position position="956"/>
    </location>
</feature>
<keyword evidence="58" id="KW-1185">Reference proteome</keyword>
<feature type="region of interest" description="Disordered" evidence="53">
    <location>
        <begin position="3341"/>
        <end position="3366"/>
    </location>
</feature>
<evidence type="ECO:0000256" key="7">
    <source>
        <dbReference type="ARBA" id="ARBA00022898"/>
    </source>
</evidence>
<dbReference type="InterPro" id="IPR016035">
    <property type="entry name" value="Acyl_Trfase/lysoPLipase"/>
</dbReference>
<sequence length="3786" mass="397652">MDDVHKLRHYLTRVTAELKETRAQLRVAESAAAEPVAIVGMSCRYPGGVASPEALWELVEGGGDAISGFPVDRGWDLAGLVDPDGERPGTSYTAEGGFLHTAGEFDASFFGISPREALAMDPQQRLLLETSWELFERAGIDPESLRSSRTGVFIGASFHDYGSRLPAIPEEVEGHAMTGVAGSVVSGRIAYTFGLTGPALTVDTACSSSLVAMHLGVRALRNGECGMAVVGGVAVMSTPDLFTEFSRQQGLARDGRCKAFSAAADGMGAAEGVGLLLVERLSDARRNGHQVLAVIRGTAVNQDGASNGLTAPNGPAQRRVIQDALADAGVASSEVDVIEAHGTGTALGDPIEAQALLATYGQDRPAERPALLGSVKSNLGHTQAAAGVAGVIKMVMSMRHDVVPRTLHVDEPTPHVDWDSGAVELVTENAPWPEAERARRAAVSSFGVSGTNAHVILEAAPTADATSPSTPTEGLLPWVISARSETALRAQAAQLLTFAATSDRHLADIGWTLARHRAALEHRAVVVAADRDTFLAGLDAIATGEPAAHVVSGVAPEEPPSGAVFVFPGQGSQWVGMAAEMLDSSAVFAESIDRCAQALAPHIEWSLLDVLRETSDDSVLERVDVVQPALWAVMVSLAQVWRSLGIEPSAVIGHSQGEIAAACVAGALSLEDGARLVALRSRLIAQELAGHGGMVSLATSTEQARELLTGRDDVWIAAVNGPTSTVIAGTPGGLAEVAAAAESAGLRTRTIPVDYASHTPHVDRIREQLLQLAAPITPRTGDIPLYSTVTATPIDGDTLDAEYWYRNLHEPVRFHDTLHTLHADGHTLYLETSPHPVLTTAIQETNAHAIPTLRRDHGGVQQLLTTLATLWTHGLTPNWPTLLTPNTTTPTNLPTYPFQRHHYWISAAERVGDLAGAGLSVVGHPLVAAGVSMAEGGGFVFTGRISTRTHPWLADHMVLDRVLVPGAALLELVLGAGQHMGADRLDELVLHTPLTLPSDDDTALDIQVGIDAADERGAYAVRLHSRPHRPDRDDDPADWVCHATGTLTASASAPGDEHMDTDAEPEADAQWPPTGAEPVDIDAFYERLADHGYGYGPVFQGVRAVWRRGEELFAEVRLPESAAGDADRFGVHPALVDAALQTRLVGLLEGETERMMPLSFSGARLHATGATVARVRTAPTGPGGISVRMTDLAGLPILTVDEVVSRPLSADALTMATGTAPDALFEVTWTPLPLRPVEATEPMAVLGTALPDAPDDSDAPDAPVHTDVAALLAAVRTGVPLPPLVVFPALPAQAPDGVPAAGRDRLAAVLATVREWLSHPELDGTRLALVTRGAVAAFPGERAELTLAGVRGLWRSVCSEHPGRFAQVDLDGAPESMAALTAALATGEPELVVRAGAVSVPRLGRVSPADAGLPAAPEGAWSLDLDTGGTLEGLRLMPAPGVEGPLAPGQVRIAVRATGVNFRDVLAALGVVPSGGPSGEPGVGPGVGPGGEGLFAAEGAGVVLEVGPGVDGLAVGDRVMGLVSGAYAGPVAVADARMVVRIPHGWTFPQAASVPAVFLTAYYALVELARVRAGESVLVHAAAGGVGMAAVRLARHLGVEVYTTASEPKWPVVHGMGVPAERVASSRTLEFADRFLTATDGRGVDVVLNCLAGEFIDASLTLLPRGGRFIEMGKTDVRDADEVAARWPGVGYRAFDLAEAGAERLGAMLAHLAELFEAGVLAPLPVTAWDTRRAREAFRHVSQARHTGKVVLTPPRDAIDGTVLITGGTGVIGSAVARHLVTRHGVTDLVLVGRRGPEAPGARELIAELSESGATARVVVCDVSDRTALGTLLDGLPELRGVVHAAGVLDDGVVSALTPERLDTVLRPKADAAWYLHELTRDRDLALFALFSSAAGVLGSAGQGNYAAANAFLDALARHRRDQGLPAHALAWGLWDERGAMTGGLGATDLDRMRRQGVRPLTTDQGLALFDAAIRAPRALSVPVRLDVAALRRHGEPAPLLRGLVRTTTVRRGAANTATGGGLRDRLAALPPADRARTLSDLVRAQSAVVLGHTDGDAMAEDRSFRDLGFDSLTAVELRNRLGTATGLRLPVTTVFDHPTPAALVAELLRLLVPESEATVTPTLAAVAADDDDPIAIVGMSCRFPGGVRSPEELWRLLAEGRDAIGPFPDDRGWHAELGRPGTPGTHAPAGGFLYDAADFDAEFFGISPREALATDPQQRLLLETTWEAFEHAGIDPTALRATPTGIFAGLIYHDYATRFPEQLADGFEGYLGNGSAGSVATGRVAYTLGLEGPAITVDTACSSSLVALHLAAQAVRRGECGLAVAGGVTVMSTPRPIVEFSRVGGLAPDGRSKAFAAEADGMGFAEGVGMLVVERLSDARRHGHRVLALLRGSALNQDGASNGLTAPSGPAQQRVIRQALANARLTAADVDVVEAHGTGTSLGDPIEARALLATYGRARPADRPVVLGSVKSNLGHTQAAAGVAGVIKMVLALRHGVVPRTLHAERPTERVDWTAGALRLAAENEEWPSAGAPRRGAVSSFGISGTNAHVILEEAPEAAIAAEPTPVAVPWVLSAKSADSLRDQARRLRERLAAEPELAPVDVARSLLSRAVFGRRAVVIGRTREDFLDRLAALGRGEPATGVVRSVSMDRSVDADRSGPVFVFPGQGSQWAGMAAGLLDASTEFAAAFDECARALAPYVEWSPLDVVRGRPGVPSPDRVDVVQPVLWAVMVSLARVWRSHGVEPAAVVGHSQGELAAACVAGVLSLEDAARVVALRSRLIGSELAGRGGMVSLPVPVDEAGRLVAPWAERLCVATVNGPGSTVVAGDAAALDELMAACERDGVRARRIPVDYASHTPQVERIRERLLELAAPITPRPGEVPMYSTVTGALLDGASADAEYWYRNLRETVRFEQATRALADAGHTVFIEVSPHPVLVPGIEQTVEERIERTPRGAPADRAAVVVGTLRRDEGGRERLLTALAELFVAGGEVAWANAFEGGRPVDLPTYAFRARRYWLDAPERTGDVGGAGLTAVNHPLLAGAVAPAESDTVLFTARLSQTTHRWLADHAVLGGVVLPGSVFLDWALYAGRTVGCPHLPELTLQEPLFLPATEAVHLQIQVGEPDEEGRRELTVHSRRESAEDMAAGWTCHVRALVAPGPASPGQAQGQEGGGTAAFAEMAAVWPPPGARAVDLTGFYDRLASNGFDYGPAFRGLRTAWRRDGEVFAEVALGEGSGGGPVDGFALHPALLDTALHAIGLGGFFDQTESAGAPIRMPFSWTGVRLYAAPDTAPPATVRVRLSAVGPDAVGVHLTGDDGQPLAHIAELTLRPVSADRLRAAAEERAARPVRRERPGPRPQDTAAAQRVLDAAPEDRERLLAGLVREQLRAVLHHEADAEIGPDTEFLALGMDSVRGIDLRDRLATLLGIRLSATATFEHSTVDRLAGHLATLVDSRAAIRPSAPVADDTTSQEQTAPDGSAPHGSAPPPSAVELELAKATAAPESDPYDSLTTLYHQAYASGRAQSVGMALIQAAGRLRPSFTAEGAADHILPPVRMASGDGTRATLVCLPAITATAGPIQYGMMAQMFEGRRDVLSLVNPGYLEGELVADSFDALIELHLHQLRAAIGAEAYVLVGHSMGGLLAYALAERAERAGLPPGAVVLLDTFEATHQFSEKTHIALNEGLDSREQLLGDFALTGAKLSASGRYNALLMEECALRPVQSPTFFLSAAEPMPHQDEGFEGDAWRAVWPFPHTARATPGDHFTIMEHHLPETTEAIENWLTERGL</sequence>
<dbReference type="Gene3D" id="3.30.70.3290">
    <property type="match status" value="2"/>
</dbReference>
<dbReference type="SMART" id="SM00826">
    <property type="entry name" value="PKS_DH"/>
    <property type="match status" value="2"/>
</dbReference>
<dbReference type="InterPro" id="IPR014030">
    <property type="entry name" value="Ketoacyl_synth_N"/>
</dbReference>
<keyword evidence="6" id="KW-0702">S-nitrosylation</keyword>
<dbReference type="Gene3D" id="1.10.1200.10">
    <property type="entry name" value="ACP-like"/>
    <property type="match status" value="2"/>
</dbReference>
<dbReference type="Gene3D" id="3.10.129.110">
    <property type="entry name" value="Polyketide synthase dehydratase"/>
    <property type="match status" value="2"/>
</dbReference>
<dbReference type="InterPro" id="IPR029058">
    <property type="entry name" value="AB_hydrolase_fold"/>
</dbReference>
<evidence type="ECO:0000256" key="5">
    <source>
        <dbReference type="ARBA" id="ARBA00022679"/>
    </source>
</evidence>
<evidence type="ECO:0000256" key="29">
    <source>
        <dbReference type="ARBA" id="ARBA00047810"/>
    </source>
</evidence>
<dbReference type="SMART" id="SM01294">
    <property type="entry name" value="PKS_PP_betabranch"/>
    <property type="match status" value="2"/>
</dbReference>
<dbReference type="InterPro" id="IPR049552">
    <property type="entry name" value="PKS_DH_N"/>
</dbReference>
<dbReference type="InterPro" id="IPR020807">
    <property type="entry name" value="PKS_DH"/>
</dbReference>
<comment type="catalytic activity">
    <reaction evidence="33">
        <text>hexadecanoyl-[ACP] + malonyl-[ACP] + H(+) = 3-oxooctadecanoyl-[ACP] + holo-[ACP] + CO2</text>
        <dbReference type="Rhea" id="RHEA:41916"/>
        <dbReference type="Rhea" id="RHEA-COMP:9623"/>
        <dbReference type="Rhea" id="RHEA-COMP:9652"/>
        <dbReference type="Rhea" id="RHEA-COMP:9653"/>
        <dbReference type="Rhea" id="RHEA-COMP:9685"/>
        <dbReference type="ChEBI" id="CHEBI:15378"/>
        <dbReference type="ChEBI" id="CHEBI:16526"/>
        <dbReference type="ChEBI" id="CHEBI:64479"/>
        <dbReference type="ChEBI" id="CHEBI:78449"/>
        <dbReference type="ChEBI" id="CHEBI:78483"/>
        <dbReference type="ChEBI" id="CHEBI:78487"/>
    </reaction>
    <physiologicalReaction direction="left-to-right" evidence="33">
        <dbReference type="Rhea" id="RHEA:41917"/>
    </physiologicalReaction>
</comment>
<feature type="active site" description="Proton donor; for dehydratase activity" evidence="52">
    <location>
        <position position="1137"/>
    </location>
</feature>
<evidence type="ECO:0000256" key="3">
    <source>
        <dbReference type="ARBA" id="ARBA00022450"/>
    </source>
</evidence>
<feature type="active site" description="Proton acceptor; for dehydratase activity" evidence="52">
    <location>
        <position position="3069"/>
    </location>
</feature>
<evidence type="ECO:0000256" key="43">
    <source>
        <dbReference type="ARBA" id="ARBA00049019"/>
    </source>
</evidence>
<comment type="catalytic activity">
    <reaction evidence="38">
        <text>3-oxohexanoyl-[ACP] + NADPH + H(+) = (3R)-hydroxyhexanoyl-[ACP] + NADP(+)</text>
        <dbReference type="Rhea" id="RHEA:41824"/>
        <dbReference type="Rhea" id="RHEA-COMP:9629"/>
        <dbReference type="Rhea" id="RHEA-COMP:9630"/>
        <dbReference type="ChEBI" id="CHEBI:15378"/>
        <dbReference type="ChEBI" id="CHEBI:57783"/>
        <dbReference type="ChEBI" id="CHEBI:58349"/>
        <dbReference type="ChEBI" id="CHEBI:78456"/>
        <dbReference type="ChEBI" id="CHEBI:78457"/>
    </reaction>
    <physiologicalReaction direction="left-to-right" evidence="38">
        <dbReference type="Rhea" id="RHEA:41825"/>
    </physiologicalReaction>
</comment>
<comment type="catalytic activity">
    <reaction evidence="42">
        <text>3-oxotetradecanoyl-[ACP] + NADPH + H(+) = (3R)-hydroxytetradecanoyl-[ACP] + NADP(+)</text>
        <dbReference type="Rhea" id="RHEA:41888"/>
        <dbReference type="Rhea" id="RHEA-COMP:9645"/>
        <dbReference type="Rhea" id="RHEA-COMP:9646"/>
        <dbReference type="ChEBI" id="CHEBI:15378"/>
        <dbReference type="ChEBI" id="CHEBI:57783"/>
        <dbReference type="ChEBI" id="CHEBI:58349"/>
        <dbReference type="ChEBI" id="CHEBI:78473"/>
        <dbReference type="ChEBI" id="CHEBI:78474"/>
    </reaction>
    <physiologicalReaction direction="left-to-right" evidence="42">
        <dbReference type="Rhea" id="RHEA:41889"/>
    </physiologicalReaction>
</comment>
<protein>
    <submittedName>
        <fullName evidence="57">Uncharacterized protein</fullName>
    </submittedName>
</protein>
<feature type="region of interest" description="N-terminal hotdog fold" evidence="52">
    <location>
        <begin position="924"/>
        <end position="1054"/>
    </location>
</feature>
<dbReference type="Pfam" id="PF13602">
    <property type="entry name" value="ADH_zinc_N_2"/>
    <property type="match status" value="1"/>
</dbReference>
<dbReference type="Pfam" id="PF02801">
    <property type="entry name" value="Ketoacyl-synt_C"/>
    <property type="match status" value="2"/>
</dbReference>
<comment type="catalytic activity">
    <reaction evidence="27">
        <text>(2E)-butenoyl-[ACP] + NADPH + H(+) = butanoyl-[ACP] + NADP(+)</text>
        <dbReference type="Rhea" id="RHEA:41812"/>
        <dbReference type="Rhea" id="RHEA-COMP:9627"/>
        <dbReference type="Rhea" id="RHEA-COMP:9628"/>
        <dbReference type="ChEBI" id="CHEBI:15378"/>
        <dbReference type="ChEBI" id="CHEBI:57783"/>
        <dbReference type="ChEBI" id="CHEBI:58349"/>
        <dbReference type="ChEBI" id="CHEBI:78453"/>
        <dbReference type="ChEBI" id="CHEBI:78454"/>
    </reaction>
    <physiologicalReaction direction="left-to-right" evidence="27">
        <dbReference type="Rhea" id="RHEA:41813"/>
    </physiologicalReaction>
</comment>
<dbReference type="PROSITE" id="PS52019">
    <property type="entry name" value="PKS_MFAS_DH"/>
    <property type="match status" value="2"/>
</dbReference>
<dbReference type="CDD" id="cd00833">
    <property type="entry name" value="PKS"/>
    <property type="match status" value="2"/>
</dbReference>
<evidence type="ECO:0000256" key="52">
    <source>
        <dbReference type="PROSITE-ProRule" id="PRU01363"/>
    </source>
</evidence>
<feature type="region of interest" description="N-terminal hotdog fold" evidence="52">
    <location>
        <begin position="3037"/>
        <end position="3163"/>
    </location>
</feature>
<dbReference type="SUPFAM" id="SSF51735">
    <property type="entry name" value="NAD(P)-binding Rossmann-fold domains"/>
    <property type="match status" value="3"/>
</dbReference>
<dbReference type="SUPFAM" id="SSF53474">
    <property type="entry name" value="alpha/beta-Hydrolases"/>
    <property type="match status" value="1"/>
</dbReference>
<comment type="catalytic activity">
    <reaction evidence="23">
        <text>hexanoyl-[ACP] + malonyl-[ACP] + H(+) = 3-oxooctanoyl-[ACP] + holo-[ACP] + CO2</text>
        <dbReference type="Rhea" id="RHEA:41836"/>
        <dbReference type="Rhea" id="RHEA-COMP:9623"/>
        <dbReference type="Rhea" id="RHEA-COMP:9632"/>
        <dbReference type="Rhea" id="RHEA-COMP:9633"/>
        <dbReference type="Rhea" id="RHEA-COMP:9685"/>
        <dbReference type="ChEBI" id="CHEBI:15378"/>
        <dbReference type="ChEBI" id="CHEBI:16526"/>
        <dbReference type="ChEBI" id="CHEBI:64479"/>
        <dbReference type="ChEBI" id="CHEBI:78449"/>
        <dbReference type="ChEBI" id="CHEBI:78459"/>
        <dbReference type="ChEBI" id="CHEBI:78460"/>
    </reaction>
    <physiologicalReaction direction="left-to-right" evidence="23">
        <dbReference type="Rhea" id="RHEA:41837"/>
    </physiologicalReaction>
</comment>
<reference evidence="57 58" key="1">
    <citation type="journal article" date="2019" name="Int. J. Syst. Evol. Microbiol.">
        <title>The Global Catalogue of Microorganisms (GCM) 10K type strain sequencing project: providing services to taxonomists for standard genome sequencing and annotation.</title>
        <authorList>
            <consortium name="The Broad Institute Genomics Platform"/>
            <consortium name="The Broad Institute Genome Sequencing Center for Infectious Disease"/>
            <person name="Wu L."/>
            <person name="Ma J."/>
        </authorList>
    </citation>
    <scope>NUCLEOTIDE SEQUENCE [LARGE SCALE GENOMIC DNA]</scope>
    <source>
        <strain evidence="57 58">JCM 11445</strain>
    </source>
</reference>
<comment type="catalytic activity">
    <reaction evidence="36">
        <text>(2E)-octenoyl-[ACP] + NADPH + H(+) = octanoyl-[ACP] + NADP(+)</text>
        <dbReference type="Rhea" id="RHEA:41848"/>
        <dbReference type="Rhea" id="RHEA-COMP:9635"/>
        <dbReference type="Rhea" id="RHEA-COMP:9636"/>
        <dbReference type="ChEBI" id="CHEBI:15378"/>
        <dbReference type="ChEBI" id="CHEBI:57783"/>
        <dbReference type="ChEBI" id="CHEBI:58349"/>
        <dbReference type="ChEBI" id="CHEBI:78462"/>
        <dbReference type="ChEBI" id="CHEBI:78463"/>
    </reaction>
    <physiologicalReaction direction="left-to-right" evidence="36">
        <dbReference type="Rhea" id="RHEA:41849"/>
    </physiologicalReaction>
</comment>
<evidence type="ECO:0000259" key="54">
    <source>
        <dbReference type="PROSITE" id="PS50075"/>
    </source>
</evidence>
<comment type="catalytic activity">
    <reaction evidence="46">
        <text>3-oxododecanoyl-[ACP] + NADPH + H(+) = (3R)-hydroxydodecanoyl-[ACP] + NADP(+)</text>
        <dbReference type="Rhea" id="RHEA:41872"/>
        <dbReference type="Rhea" id="RHEA-COMP:9641"/>
        <dbReference type="Rhea" id="RHEA-COMP:9642"/>
        <dbReference type="ChEBI" id="CHEBI:15378"/>
        <dbReference type="ChEBI" id="CHEBI:57783"/>
        <dbReference type="ChEBI" id="CHEBI:58349"/>
        <dbReference type="ChEBI" id="CHEBI:78469"/>
        <dbReference type="ChEBI" id="CHEBI:78470"/>
    </reaction>
    <physiologicalReaction direction="left-to-right" evidence="46">
        <dbReference type="Rhea" id="RHEA:41873"/>
    </physiologicalReaction>
</comment>
<evidence type="ECO:0000256" key="23">
    <source>
        <dbReference type="ARBA" id="ARBA00047394"/>
    </source>
</evidence>
<dbReference type="Gene3D" id="3.40.47.10">
    <property type="match status" value="2"/>
</dbReference>
<evidence type="ECO:0000256" key="33">
    <source>
        <dbReference type="ARBA" id="ARBA00048051"/>
    </source>
</evidence>
<dbReference type="InterPro" id="IPR011032">
    <property type="entry name" value="GroES-like_sf"/>
</dbReference>
<evidence type="ECO:0000256" key="28">
    <source>
        <dbReference type="ARBA" id="ARBA00047578"/>
    </source>
</evidence>
<comment type="catalytic activity">
    <reaction evidence="32">
        <text>acetyl-[ACP] + malonyl-[ACP] + H(+) = 3-oxobutanoyl-[ACP] + holo-[ACP] + CO2</text>
        <dbReference type="Rhea" id="RHEA:41800"/>
        <dbReference type="Rhea" id="RHEA-COMP:9621"/>
        <dbReference type="Rhea" id="RHEA-COMP:9623"/>
        <dbReference type="Rhea" id="RHEA-COMP:9625"/>
        <dbReference type="Rhea" id="RHEA-COMP:9685"/>
        <dbReference type="ChEBI" id="CHEBI:15378"/>
        <dbReference type="ChEBI" id="CHEBI:16526"/>
        <dbReference type="ChEBI" id="CHEBI:64479"/>
        <dbReference type="ChEBI" id="CHEBI:78446"/>
        <dbReference type="ChEBI" id="CHEBI:78449"/>
        <dbReference type="ChEBI" id="CHEBI:78450"/>
    </reaction>
    <physiologicalReaction direction="left-to-right" evidence="32">
        <dbReference type="Rhea" id="RHEA:41801"/>
    </physiologicalReaction>
</comment>
<evidence type="ECO:0000256" key="1">
    <source>
        <dbReference type="ARBA" id="ARBA00004792"/>
    </source>
</evidence>
<dbReference type="Pfam" id="PF16197">
    <property type="entry name" value="KAsynt_C_assoc"/>
    <property type="match status" value="2"/>
</dbReference>
<dbReference type="CDD" id="cd05195">
    <property type="entry name" value="enoyl_red"/>
    <property type="match status" value="1"/>
</dbReference>
<evidence type="ECO:0000256" key="20">
    <source>
        <dbReference type="ARBA" id="ARBA00023402"/>
    </source>
</evidence>
<dbReference type="PANTHER" id="PTHR43775">
    <property type="entry name" value="FATTY ACID SYNTHASE"/>
    <property type="match status" value="1"/>
</dbReference>
<dbReference type="Pfam" id="PF00109">
    <property type="entry name" value="ketoacyl-synt"/>
    <property type="match status" value="2"/>
</dbReference>
<dbReference type="Pfam" id="PF08240">
    <property type="entry name" value="ADH_N"/>
    <property type="match status" value="1"/>
</dbReference>
<evidence type="ECO:0000256" key="18">
    <source>
        <dbReference type="ARBA" id="ARBA00023399"/>
    </source>
</evidence>
<evidence type="ECO:0000256" key="45">
    <source>
        <dbReference type="ARBA" id="ARBA00049171"/>
    </source>
</evidence>
<dbReference type="PANTHER" id="PTHR43775:SF51">
    <property type="entry name" value="INACTIVE PHENOLPHTHIOCEROL SYNTHESIS POLYKETIDE SYNTHASE TYPE I PKS1-RELATED"/>
    <property type="match status" value="1"/>
</dbReference>
<dbReference type="CDD" id="cd08956">
    <property type="entry name" value="KR_3_FAS_SDR_x"/>
    <property type="match status" value="1"/>
</dbReference>
<dbReference type="SUPFAM" id="SSF47336">
    <property type="entry name" value="ACP-like"/>
    <property type="match status" value="2"/>
</dbReference>
<comment type="catalytic activity">
    <reaction evidence="25">
        <text>3-oxodecanoyl-[ACP] + NADPH + H(+) = (3R)-hydroxydecanoyl-[ACP] + NADP(+)</text>
        <dbReference type="Rhea" id="RHEA:41856"/>
        <dbReference type="Rhea" id="RHEA-COMP:9637"/>
        <dbReference type="Rhea" id="RHEA-COMP:9638"/>
        <dbReference type="ChEBI" id="CHEBI:15378"/>
        <dbReference type="ChEBI" id="CHEBI:57783"/>
        <dbReference type="ChEBI" id="CHEBI:58349"/>
        <dbReference type="ChEBI" id="CHEBI:78464"/>
        <dbReference type="ChEBI" id="CHEBI:78466"/>
    </reaction>
    <physiologicalReaction direction="left-to-right" evidence="25">
        <dbReference type="Rhea" id="RHEA:41857"/>
    </physiologicalReaction>
</comment>
<name>A0ABN1SFY9_9ACTN</name>
<dbReference type="InterPro" id="IPR018201">
    <property type="entry name" value="Ketoacyl_synth_AS"/>
</dbReference>
<comment type="catalytic activity">
    <reaction evidence="40">
        <text>holo-[ACP] + acetyl-CoA = acetyl-[ACP] + CoA</text>
        <dbReference type="Rhea" id="RHEA:41788"/>
        <dbReference type="Rhea" id="RHEA-COMP:9621"/>
        <dbReference type="Rhea" id="RHEA-COMP:9685"/>
        <dbReference type="ChEBI" id="CHEBI:57287"/>
        <dbReference type="ChEBI" id="CHEBI:57288"/>
        <dbReference type="ChEBI" id="CHEBI:64479"/>
        <dbReference type="ChEBI" id="CHEBI:78446"/>
        <dbReference type="EC" id="2.3.1.38"/>
    </reaction>
    <physiologicalReaction direction="left-to-right" evidence="40">
        <dbReference type="Rhea" id="RHEA:41789"/>
    </physiologicalReaction>
</comment>
<comment type="catalytic activity">
    <reaction evidence="13">
        <text>(3R)-hydroxydodecanoyl-[ACP] = (2E)-dodecenoyl-[ACP] + H2O</text>
        <dbReference type="Rhea" id="RHEA:41876"/>
        <dbReference type="Rhea" id="RHEA-COMP:9642"/>
        <dbReference type="Rhea" id="RHEA-COMP:9643"/>
        <dbReference type="ChEBI" id="CHEBI:15377"/>
        <dbReference type="ChEBI" id="CHEBI:78470"/>
        <dbReference type="ChEBI" id="CHEBI:78472"/>
    </reaction>
    <physiologicalReaction direction="left-to-right" evidence="13">
        <dbReference type="Rhea" id="RHEA:41877"/>
    </physiologicalReaction>
</comment>
<dbReference type="PROSITE" id="PS00012">
    <property type="entry name" value="PHOSPHOPANTETHEINE"/>
    <property type="match status" value="2"/>
</dbReference>
<dbReference type="Gene3D" id="3.40.366.10">
    <property type="entry name" value="Malonyl-Coenzyme A Acyl Carrier Protein, domain 2"/>
    <property type="match status" value="2"/>
</dbReference>
<evidence type="ECO:0000256" key="46">
    <source>
        <dbReference type="ARBA" id="ARBA00049263"/>
    </source>
</evidence>
<dbReference type="InterPro" id="IPR006162">
    <property type="entry name" value="Ppantetheine_attach_site"/>
</dbReference>
<dbReference type="Proteomes" id="UP001500033">
    <property type="component" value="Unassembled WGS sequence"/>
</dbReference>
<feature type="domain" description="Carrier" evidence="54">
    <location>
        <begin position="2037"/>
        <end position="2112"/>
    </location>
</feature>
<dbReference type="Pfam" id="PF00550">
    <property type="entry name" value="PP-binding"/>
    <property type="match status" value="2"/>
</dbReference>
<keyword evidence="3" id="KW-0596">Phosphopantetheine</keyword>
<comment type="function">
    <text evidence="21">Fatty acid synthetase is a multifunctional enzyme that catalyzes the de novo biosynthesis of long-chain saturated fatty acids starting from acetyl-CoA and malonyl-CoA in the presence of NADPH. This multifunctional protein contains 7 catalytic activities and a site for the binding of the prosthetic group 4'-phosphopantetheine of the acyl carrier protein ([ACP]) domain.</text>
</comment>
<evidence type="ECO:0000256" key="36">
    <source>
        <dbReference type="ARBA" id="ARBA00048420"/>
    </source>
</evidence>
<feature type="domain" description="Carrier" evidence="54">
    <location>
        <begin position="3376"/>
        <end position="3451"/>
    </location>
</feature>
<dbReference type="InterPro" id="IPR055123">
    <property type="entry name" value="SpnB-like_Rossmann"/>
</dbReference>
<comment type="catalytic activity">
    <reaction evidence="35">
        <text>tetradecanoyl-[ACP] + H2O = tetradecanoate + holo-[ACP] + H(+)</text>
        <dbReference type="Rhea" id="RHEA:30123"/>
        <dbReference type="Rhea" id="RHEA-COMP:9648"/>
        <dbReference type="Rhea" id="RHEA-COMP:9685"/>
        <dbReference type="ChEBI" id="CHEBI:15377"/>
        <dbReference type="ChEBI" id="CHEBI:15378"/>
        <dbReference type="ChEBI" id="CHEBI:30807"/>
        <dbReference type="ChEBI" id="CHEBI:64479"/>
        <dbReference type="ChEBI" id="CHEBI:78477"/>
        <dbReference type="EC" id="3.1.2.14"/>
    </reaction>
    <physiologicalReaction direction="left-to-right" evidence="35">
        <dbReference type="Rhea" id="RHEA:30124"/>
    </physiologicalReaction>
</comment>
<dbReference type="SMART" id="SM00824">
    <property type="entry name" value="PKS_TE"/>
    <property type="match status" value="1"/>
</dbReference>
<evidence type="ECO:0000256" key="8">
    <source>
        <dbReference type="ARBA" id="ARBA00023194"/>
    </source>
</evidence>
<evidence type="ECO:0000256" key="25">
    <source>
        <dbReference type="ARBA" id="ARBA00047440"/>
    </source>
</evidence>
<dbReference type="EMBL" id="BAAAIE010000042">
    <property type="protein sequence ID" value="GAA0988076.1"/>
    <property type="molecule type" value="Genomic_DNA"/>
</dbReference>
<dbReference type="InterPro" id="IPR057326">
    <property type="entry name" value="KR_dom"/>
</dbReference>
<evidence type="ECO:0000256" key="19">
    <source>
        <dbReference type="ARBA" id="ARBA00023401"/>
    </source>
</evidence>
<dbReference type="Pfam" id="PF21089">
    <property type="entry name" value="PKS_DH_N"/>
    <property type="match status" value="2"/>
</dbReference>
<dbReference type="InterPro" id="IPR013154">
    <property type="entry name" value="ADH-like_N"/>
</dbReference>
<evidence type="ECO:0000256" key="32">
    <source>
        <dbReference type="ARBA" id="ARBA00047961"/>
    </source>
</evidence>
<keyword evidence="5" id="KW-0808">Transferase</keyword>
<evidence type="ECO:0000256" key="48">
    <source>
        <dbReference type="ARBA" id="ARBA00049422"/>
    </source>
</evidence>
<evidence type="ECO:0000256" key="37">
    <source>
        <dbReference type="ARBA" id="ARBA00048506"/>
    </source>
</evidence>
<dbReference type="InterPro" id="IPR016039">
    <property type="entry name" value="Thiolase-like"/>
</dbReference>
<dbReference type="InterPro" id="IPR036291">
    <property type="entry name" value="NAD(P)-bd_dom_sf"/>
</dbReference>
<dbReference type="SUPFAM" id="SSF53901">
    <property type="entry name" value="Thiolase-like"/>
    <property type="match status" value="2"/>
</dbReference>
<comment type="catalytic activity">
    <reaction evidence="50">
        <text>(2E)-decenoyl-[ACP] + NADPH + H(+) = decanoyl-[ACP] + NADP(+)</text>
        <dbReference type="Rhea" id="RHEA:41864"/>
        <dbReference type="Rhea" id="RHEA-COMP:9639"/>
        <dbReference type="Rhea" id="RHEA-COMP:9640"/>
        <dbReference type="ChEBI" id="CHEBI:15378"/>
        <dbReference type="ChEBI" id="CHEBI:57783"/>
        <dbReference type="ChEBI" id="CHEBI:58349"/>
        <dbReference type="ChEBI" id="CHEBI:78467"/>
        <dbReference type="ChEBI" id="CHEBI:78468"/>
    </reaction>
    <physiologicalReaction direction="left-to-right" evidence="50">
        <dbReference type="Rhea" id="RHEA:41865"/>
    </physiologicalReaction>
</comment>
<comment type="catalytic activity">
    <reaction evidence="29">
        <text>(2E)-hexadecenoyl-[ACP] + NADPH + H(+) = hexadecanoyl-[ACP] + NADP(+)</text>
        <dbReference type="Rhea" id="RHEA:41912"/>
        <dbReference type="Rhea" id="RHEA-COMP:9651"/>
        <dbReference type="Rhea" id="RHEA-COMP:9652"/>
        <dbReference type="ChEBI" id="CHEBI:15378"/>
        <dbReference type="ChEBI" id="CHEBI:57783"/>
        <dbReference type="ChEBI" id="CHEBI:58349"/>
        <dbReference type="ChEBI" id="CHEBI:78481"/>
        <dbReference type="ChEBI" id="CHEBI:78483"/>
    </reaction>
    <physiologicalReaction direction="left-to-right" evidence="29">
        <dbReference type="Rhea" id="RHEA:41913"/>
    </physiologicalReaction>
</comment>
<dbReference type="SMART" id="SM00822">
    <property type="entry name" value="PKS_KR"/>
    <property type="match status" value="1"/>
</dbReference>
<dbReference type="InterPro" id="IPR020841">
    <property type="entry name" value="PKS_Beta-ketoAc_synthase_dom"/>
</dbReference>
<dbReference type="Gene3D" id="3.90.180.10">
    <property type="entry name" value="Medium-chain alcohol dehydrogenases, catalytic domain"/>
    <property type="match status" value="1"/>
</dbReference>
<comment type="catalytic activity">
    <reaction evidence="20">
        <text>(3R)-hydroxybutanoyl-[ACP] = (2E)-butenoyl-[ACP] + H2O</text>
        <dbReference type="Rhea" id="RHEA:41808"/>
        <dbReference type="Rhea" id="RHEA-COMP:9626"/>
        <dbReference type="Rhea" id="RHEA-COMP:9627"/>
        <dbReference type="ChEBI" id="CHEBI:15377"/>
        <dbReference type="ChEBI" id="CHEBI:78451"/>
        <dbReference type="ChEBI" id="CHEBI:78453"/>
    </reaction>
    <physiologicalReaction direction="left-to-right" evidence="20">
        <dbReference type="Rhea" id="RHEA:41809"/>
    </physiologicalReaction>
</comment>
<comment type="catalytic activity">
    <reaction evidence="26">
        <text>tetradecanoyl-[ACP] + malonyl-[ACP] + H(+) = 3-oxohexadecanoyl-[ACP] + holo-[ACP] + CO2</text>
        <dbReference type="Rhea" id="RHEA:41900"/>
        <dbReference type="Rhea" id="RHEA-COMP:9623"/>
        <dbReference type="Rhea" id="RHEA-COMP:9648"/>
        <dbReference type="Rhea" id="RHEA-COMP:9649"/>
        <dbReference type="Rhea" id="RHEA-COMP:9685"/>
        <dbReference type="ChEBI" id="CHEBI:15378"/>
        <dbReference type="ChEBI" id="CHEBI:16526"/>
        <dbReference type="ChEBI" id="CHEBI:64479"/>
        <dbReference type="ChEBI" id="CHEBI:78449"/>
        <dbReference type="ChEBI" id="CHEBI:78477"/>
        <dbReference type="ChEBI" id="CHEBI:78478"/>
    </reaction>
    <physiologicalReaction direction="left-to-right" evidence="26">
        <dbReference type="Rhea" id="RHEA:41901"/>
    </physiologicalReaction>
</comment>
<dbReference type="InterPro" id="IPR016036">
    <property type="entry name" value="Malonyl_transacylase_ACP-bd"/>
</dbReference>
<comment type="catalytic activity">
    <reaction evidence="37">
        <text>a fatty acyl-[ACP] + malonyl-[ACP] + H(+) = a 3-oxoacyl-[ACP] + holo-[ACP] + CO2</text>
        <dbReference type="Rhea" id="RHEA:22836"/>
        <dbReference type="Rhea" id="RHEA-COMP:9623"/>
        <dbReference type="Rhea" id="RHEA-COMP:9685"/>
        <dbReference type="Rhea" id="RHEA-COMP:9916"/>
        <dbReference type="Rhea" id="RHEA-COMP:14125"/>
        <dbReference type="ChEBI" id="CHEBI:15378"/>
        <dbReference type="ChEBI" id="CHEBI:16526"/>
        <dbReference type="ChEBI" id="CHEBI:64479"/>
        <dbReference type="ChEBI" id="CHEBI:78449"/>
        <dbReference type="ChEBI" id="CHEBI:78776"/>
        <dbReference type="ChEBI" id="CHEBI:138651"/>
        <dbReference type="EC" id="2.3.1.41"/>
    </reaction>
    <physiologicalReaction direction="left-to-right" evidence="37">
        <dbReference type="Rhea" id="RHEA:22837"/>
    </physiologicalReaction>
</comment>
<evidence type="ECO:0000256" key="51">
    <source>
        <dbReference type="ARBA" id="ARBA00049533"/>
    </source>
</evidence>
<comment type="catalytic activity">
    <reaction evidence="17">
        <text>(3R)-hydroxytetradecanoyl-[ACP] = (2E)-tetradecenoyl-[ACP] + H2O</text>
        <dbReference type="Rhea" id="RHEA:41892"/>
        <dbReference type="Rhea" id="RHEA-COMP:9646"/>
        <dbReference type="Rhea" id="RHEA-COMP:9647"/>
        <dbReference type="ChEBI" id="CHEBI:15377"/>
        <dbReference type="ChEBI" id="CHEBI:78474"/>
        <dbReference type="ChEBI" id="CHEBI:78475"/>
    </reaction>
    <physiologicalReaction direction="left-to-right" evidence="17">
        <dbReference type="Rhea" id="RHEA:41893"/>
    </physiologicalReaction>
</comment>
<evidence type="ECO:0000256" key="11">
    <source>
        <dbReference type="ARBA" id="ARBA00023315"/>
    </source>
</evidence>
<comment type="catalytic activity">
    <reaction evidence="43">
        <text>(2E)-octadecenoyl-[ACP] + NADPH + H(+) = octadecanoyl-[ACP] + NADP(+)</text>
        <dbReference type="Rhea" id="RHEA:41928"/>
        <dbReference type="Rhea" id="RHEA-COMP:9655"/>
        <dbReference type="Rhea" id="RHEA-COMP:9656"/>
        <dbReference type="ChEBI" id="CHEBI:15378"/>
        <dbReference type="ChEBI" id="CHEBI:57783"/>
        <dbReference type="ChEBI" id="CHEBI:58349"/>
        <dbReference type="ChEBI" id="CHEBI:78489"/>
        <dbReference type="ChEBI" id="CHEBI:78495"/>
    </reaction>
    <physiologicalReaction direction="left-to-right" evidence="43">
        <dbReference type="Rhea" id="RHEA:41929"/>
    </physiologicalReaction>
</comment>
<evidence type="ECO:0000256" key="14">
    <source>
        <dbReference type="ARBA" id="ARBA00023373"/>
    </source>
</evidence>
<dbReference type="PROSITE" id="PS52004">
    <property type="entry name" value="KS3_2"/>
    <property type="match status" value="2"/>
</dbReference>
<feature type="region of interest" description="Disordered" evidence="53">
    <location>
        <begin position="3460"/>
        <end position="3489"/>
    </location>
</feature>
<evidence type="ECO:0000256" key="38">
    <source>
        <dbReference type="ARBA" id="ARBA00048571"/>
    </source>
</evidence>
<comment type="catalytic activity">
    <reaction evidence="12">
        <text>(3R)-hydroxyoctanoyl-[ACP] = (2E)-octenoyl-[ACP] + H2O</text>
        <dbReference type="Rhea" id="RHEA:41844"/>
        <dbReference type="Rhea" id="RHEA-COMP:9634"/>
        <dbReference type="Rhea" id="RHEA-COMP:9635"/>
        <dbReference type="ChEBI" id="CHEBI:15377"/>
        <dbReference type="ChEBI" id="CHEBI:78461"/>
        <dbReference type="ChEBI" id="CHEBI:78462"/>
    </reaction>
    <physiologicalReaction direction="left-to-right" evidence="12">
        <dbReference type="Rhea" id="RHEA:41845"/>
    </physiologicalReaction>
</comment>
<dbReference type="Pfam" id="PF00698">
    <property type="entry name" value="Acyl_transf_1"/>
    <property type="match status" value="2"/>
</dbReference>
<comment type="catalytic activity">
    <reaction evidence="30">
        <text>(2E)-hexenoyl-[ACP] + NADPH + H(+) = hexanoyl-[ACP] + NADP(+)</text>
        <dbReference type="Rhea" id="RHEA:41832"/>
        <dbReference type="Rhea" id="RHEA-COMP:9631"/>
        <dbReference type="Rhea" id="RHEA-COMP:9632"/>
        <dbReference type="ChEBI" id="CHEBI:15378"/>
        <dbReference type="ChEBI" id="CHEBI:57783"/>
        <dbReference type="ChEBI" id="CHEBI:58349"/>
        <dbReference type="ChEBI" id="CHEBI:78458"/>
        <dbReference type="ChEBI" id="CHEBI:78459"/>
    </reaction>
    <physiologicalReaction direction="left-to-right" evidence="30">
        <dbReference type="Rhea" id="RHEA:41833"/>
    </physiologicalReaction>
</comment>
<comment type="catalytic activity">
    <reaction evidence="49">
        <text>butanoyl-[ACP] + malonyl-[ACP] + H(+) = 3-oxohexanoyl-[ACP] + holo-[ACP] + CO2</text>
        <dbReference type="Rhea" id="RHEA:41820"/>
        <dbReference type="Rhea" id="RHEA-COMP:9623"/>
        <dbReference type="Rhea" id="RHEA-COMP:9628"/>
        <dbReference type="Rhea" id="RHEA-COMP:9629"/>
        <dbReference type="Rhea" id="RHEA-COMP:9685"/>
        <dbReference type="ChEBI" id="CHEBI:15378"/>
        <dbReference type="ChEBI" id="CHEBI:16526"/>
        <dbReference type="ChEBI" id="CHEBI:64479"/>
        <dbReference type="ChEBI" id="CHEBI:78449"/>
        <dbReference type="ChEBI" id="CHEBI:78454"/>
        <dbReference type="ChEBI" id="CHEBI:78456"/>
    </reaction>
    <physiologicalReaction direction="left-to-right" evidence="49">
        <dbReference type="Rhea" id="RHEA:41821"/>
    </physiologicalReaction>
</comment>
<evidence type="ECO:0000256" key="35">
    <source>
        <dbReference type="ARBA" id="ARBA00048289"/>
    </source>
</evidence>
<keyword evidence="4" id="KW-0597">Phosphoprotein</keyword>
<evidence type="ECO:0000313" key="57">
    <source>
        <dbReference type="EMBL" id="GAA0988076.1"/>
    </source>
</evidence>
<evidence type="ECO:0000256" key="27">
    <source>
        <dbReference type="ARBA" id="ARBA00047500"/>
    </source>
</evidence>
<evidence type="ECO:0000256" key="34">
    <source>
        <dbReference type="ARBA" id="ARBA00048281"/>
    </source>
</evidence>
<dbReference type="Gene3D" id="3.40.50.720">
    <property type="entry name" value="NAD(P)-binding Rossmann-like Domain"/>
    <property type="match status" value="1"/>
</dbReference>
<evidence type="ECO:0000256" key="42">
    <source>
        <dbReference type="ARBA" id="ARBA00048935"/>
    </source>
</evidence>
<dbReference type="InterPro" id="IPR009081">
    <property type="entry name" value="PP-bd_ACP"/>
</dbReference>
<feature type="region of interest" description="Disordered" evidence="53">
    <location>
        <begin position="1047"/>
        <end position="1073"/>
    </location>
</feature>
<evidence type="ECO:0000256" key="15">
    <source>
        <dbReference type="ARBA" id="ARBA00023388"/>
    </source>
</evidence>
<dbReference type="SMART" id="SM00827">
    <property type="entry name" value="PKS_AT"/>
    <property type="match status" value="2"/>
</dbReference>
<comment type="catalytic activity">
    <reaction evidence="44">
        <text>decanoyl-[ACP] + malonyl-[ACP] + H(+) = 3-oxododecanoyl-[ACP] + holo-[ACP] + CO2</text>
        <dbReference type="Rhea" id="RHEA:41868"/>
        <dbReference type="Rhea" id="RHEA-COMP:9623"/>
        <dbReference type="Rhea" id="RHEA-COMP:9640"/>
        <dbReference type="Rhea" id="RHEA-COMP:9641"/>
        <dbReference type="Rhea" id="RHEA-COMP:9685"/>
        <dbReference type="ChEBI" id="CHEBI:15378"/>
        <dbReference type="ChEBI" id="CHEBI:16526"/>
        <dbReference type="ChEBI" id="CHEBI:64479"/>
        <dbReference type="ChEBI" id="CHEBI:78449"/>
        <dbReference type="ChEBI" id="CHEBI:78468"/>
        <dbReference type="ChEBI" id="CHEBI:78469"/>
    </reaction>
    <physiologicalReaction direction="left-to-right" evidence="44">
        <dbReference type="Rhea" id="RHEA:41869"/>
    </physiologicalReaction>
</comment>
<dbReference type="InterPro" id="IPR049900">
    <property type="entry name" value="PKS_mFAS_DH"/>
</dbReference>